<dbReference type="Proteomes" id="UP000199306">
    <property type="component" value="Unassembled WGS sequence"/>
</dbReference>
<gene>
    <name evidence="1" type="ORF">SAMN04515674_1211</name>
</gene>
<evidence type="ECO:0000313" key="1">
    <source>
        <dbReference type="EMBL" id="SFQ46729.1"/>
    </source>
</evidence>
<organism evidence="1 2">
    <name type="scientific">Pseudarcicella hirudinis</name>
    <dbReference type="NCBI Taxonomy" id="1079859"/>
    <lineage>
        <taxon>Bacteria</taxon>
        <taxon>Pseudomonadati</taxon>
        <taxon>Bacteroidota</taxon>
        <taxon>Cytophagia</taxon>
        <taxon>Cytophagales</taxon>
        <taxon>Flectobacillaceae</taxon>
        <taxon>Pseudarcicella</taxon>
    </lineage>
</organism>
<name>A0A1I5YR70_9BACT</name>
<evidence type="ECO:0000313" key="2">
    <source>
        <dbReference type="Proteomes" id="UP000199306"/>
    </source>
</evidence>
<feature type="non-terminal residue" evidence="1">
    <location>
        <position position="1971"/>
    </location>
</feature>
<sequence length="1971" mass="204339">MNLTATKNHIFLLKRFTLIVSLLIFSHVLHAQIVINYPAAPQGLTRGMGAGNLTVKIGFGAICTNTTVTIVLPESVTYVAGSVNKTGGSLLSGAITENNISNLNAPEFIVNGITAAGDITFTISRQAICGAAASGKDTVKVASGCGVISAPVKAVSASNSYNLLAPALSMSPPVAVTGAFLNNTYTRTTTVTNGGNGCLDTLRYYVVYANGGIVNTTNNAIIANGTSFSPYRTNGDTLFYKISGATLFGGNNLLCNGETVVISEPIKIIKCNANTSYWAGWGRTDKSICQSATGTSIITMANGVPNISVVSSDVTPEGACTPGVSKVVYTNNGTGGNAGAAYNITTTVGMTNNNTSPSYKGLDNGQKLGNFSINGEPGVGITMNIATAGTTSAPFGLNVNQFTSDPDGVGTGLDDLDGDGQYDDLAPGKSFTIYLNRIYIPDTVSCPRKTYGQDQLASTLSYTSMCSSTVTSTQMLNGRGGSTYSFCCQTSSQTIPGQIYGNTPFNVNVSISQTYIPLGLRPTDSIEVVLTLPSGVTYAGNATYRGDTTTTISVVGNKLHIKAKGPGASIAALDKLAMDFGLDLIYDCSRGAQVLPIPYTITYIADRACGAIDKLFCGTLSTKAICETPCPDGMSNKRVTVERLSLGWTDDKMTTKVSPSSLPALSLQTVTVYDTVKITSSAIEGAVVHRDLFYSIQFDKAGSADVMKFINGTGTFHFKAVASNIVIDVPISMVPTRSDNSTLSIWTWDLTPLLGTNGIPSTINPGDSVWVNMSYQVTNANNNLLYGATALPAPNGLSYFYNITAGNIVHCLRLVPPIYFLGIIRNPQGLGSYSNNGVLSGCNNAGLYTSYEFRHNSALQPFPNEYRPKMSIDSIIITLPLGVSYDNSVTSMYSYSYYPNKYGILRGFAGGITPIIRGNQLIFINPGTWKPSNFTNVADDMRLIFYVKSDCQAGSVSKSLSVGYQYFGKDFLYDSPNPIVPTISTQLTNTTALSVVGTARPAIAVQNNTGVVQGVLSQQYWDVQINNPSTVIAPYVWMALEKAAGTGGVSIDSVVLKPDNIKLTASDYNVTDKWYKISATGLASGAVQQARVYFKYSSCLPDSILFKAGWNCTGYPDPDPLTGYSCAAPQKYLKVIPNPSQVQMSILRQPAAGGSMNLCTADSVLVVVNSAQAGNLISPYVNVFPPTGIILDTPIQVEYPLGSGDYQNASLTPVSGGGYKIDLTAHTSIGSKGIAGTVINPGTAGRQAKIKIRFQAVCGISSGSVLSFNTYGKQPCGSPAIGDGSRVSTAGIDVTGASTTGGAGMVLDFSSPNIVCGQTSILNISNTPIEVATQPGDTAIYTLPACLSYVADSFVGGNNCSSCTATISSGAGGTTLVKVALQSGVAAGTSLDASFKVRANTGSCNNNVSAILVRQATSAFTCNGVACPNSGVEIARASKAFTTEQYVTSVTTAVIQPTCAKATGVIEVTSPAGTELEYSIDGINYQNSTSFVNLSPGTYTVYVRSGTACSPNTSTVVINSQPATPDSVKATVIQPTCNVATGSITVTSPTGTGLTYSLDGRTYQSSPTFSGLASGTYNITVSNGTCTSSSISVTINSQPATPDSVKATVTQPSCNVATGSITVTSPTGIDLTYSLDGRTYQSSPTFSGLASGTYNITVSNGTCTSSSVSVTINSQPTTPDSVKATVTQPSCTVATGSITVTSPTGSGLTYGLNGGNYQSSPTFSGLASGTYNITVSNGTCTNSSVSVTINSQPATPDSVKATVTQPTCNVATGSITVTSPTGIDLTYSLDSRTYQSSPTFSSLLPGTYNITVSNGTCTSSSVSVTINSQPVTPDSVKATVTQPTCNVATGSITVTSPTGIDLTYSLDGRTYQSSPTFSSLSSGTYNITVSNGTCTSSSVSVTINSQPVTPDSVKATVTQPSCNIATGSITITSPTATGLTYSLDGGNYQSSPTFSSLSSGTYNITVSNGTC</sequence>
<reference evidence="1 2" key="1">
    <citation type="submission" date="2016-10" db="EMBL/GenBank/DDBJ databases">
        <authorList>
            <person name="de Groot N.N."/>
        </authorList>
    </citation>
    <scope>NUCLEOTIDE SEQUENCE [LARGE SCALE GENOMIC DNA]</scope>
    <source>
        <strain evidence="2">E92,LMG 26720,CCM 7988</strain>
    </source>
</reference>
<dbReference type="STRING" id="1079859.SAMN04515674_1211"/>
<dbReference type="EMBL" id="FOXH01000021">
    <property type="protein sequence ID" value="SFQ46729.1"/>
    <property type="molecule type" value="Genomic_DNA"/>
</dbReference>
<protein>
    <recommendedName>
        <fullName evidence="3">Gliding motility-associated C-terminal domain-containing protein</fullName>
    </recommendedName>
</protein>
<evidence type="ECO:0008006" key="3">
    <source>
        <dbReference type="Google" id="ProtNLM"/>
    </source>
</evidence>
<keyword evidence="2" id="KW-1185">Reference proteome</keyword>
<accession>A0A1I5YR70</accession>
<proteinExistence type="predicted"/>